<dbReference type="InterPro" id="IPR017938">
    <property type="entry name" value="Riboflavin_synthase-like_b-brl"/>
</dbReference>
<dbReference type="InterPro" id="IPR019480">
    <property type="entry name" value="Dihydroorotate_DH_Fe-S-bd"/>
</dbReference>
<keyword evidence="3" id="KW-0285">Flavoprotein</keyword>
<keyword evidence="7" id="KW-0249">Electron transport</keyword>
<dbReference type="InterPro" id="IPR037117">
    <property type="entry name" value="Dihydroorotate_DH_ele_sf"/>
</dbReference>
<dbReference type="InterPro" id="IPR039261">
    <property type="entry name" value="FNR_nucleotide-bd"/>
</dbReference>
<name>X1UA51_9ZZZZ</name>
<dbReference type="GO" id="GO:0016491">
    <property type="term" value="F:oxidoreductase activity"/>
    <property type="evidence" value="ECO:0007669"/>
    <property type="project" value="InterPro"/>
</dbReference>
<gene>
    <name evidence="13" type="ORF">S12H4_35182</name>
</gene>
<evidence type="ECO:0000256" key="8">
    <source>
        <dbReference type="ARBA" id="ARBA00023004"/>
    </source>
</evidence>
<dbReference type="PANTHER" id="PTHR43513">
    <property type="entry name" value="DIHYDROOROTATE DEHYDROGENASE B (NAD(+)), ELECTRON TRANSFER SUBUNIT"/>
    <property type="match status" value="1"/>
</dbReference>
<organism evidence="13">
    <name type="scientific">marine sediment metagenome</name>
    <dbReference type="NCBI Taxonomy" id="412755"/>
    <lineage>
        <taxon>unclassified sequences</taxon>
        <taxon>metagenomes</taxon>
        <taxon>ecological metagenomes</taxon>
    </lineage>
</organism>
<evidence type="ECO:0000256" key="1">
    <source>
        <dbReference type="ARBA" id="ARBA00006422"/>
    </source>
</evidence>
<dbReference type="PANTHER" id="PTHR43513:SF3">
    <property type="entry name" value="DIHYDROOROTATE DEHYDROGENASE B (NAD(+)), ELECTRON TRANSFER SUBUNIT-RELATED"/>
    <property type="match status" value="1"/>
</dbReference>
<dbReference type="AlphaFoldDB" id="X1UA51"/>
<accession>X1UA51</accession>
<keyword evidence="9" id="KW-0411">Iron-sulfur</keyword>
<dbReference type="GO" id="GO:0051537">
    <property type="term" value="F:2 iron, 2 sulfur cluster binding"/>
    <property type="evidence" value="ECO:0007669"/>
    <property type="project" value="UniProtKB-KW"/>
</dbReference>
<evidence type="ECO:0000256" key="4">
    <source>
        <dbReference type="ARBA" id="ARBA00022714"/>
    </source>
</evidence>
<dbReference type="Gene3D" id="2.40.30.10">
    <property type="entry name" value="Translation factors"/>
    <property type="match status" value="1"/>
</dbReference>
<reference evidence="13" key="1">
    <citation type="journal article" date="2014" name="Front. Microbiol.">
        <title>High frequency of phylogenetically diverse reductive dehalogenase-homologous genes in deep subseafloor sedimentary metagenomes.</title>
        <authorList>
            <person name="Kawai M."/>
            <person name="Futagami T."/>
            <person name="Toyoda A."/>
            <person name="Takaki Y."/>
            <person name="Nishi S."/>
            <person name="Hori S."/>
            <person name="Arai W."/>
            <person name="Tsubouchi T."/>
            <person name="Morono Y."/>
            <person name="Uchiyama I."/>
            <person name="Ito T."/>
            <person name="Fujiyama A."/>
            <person name="Inagaki F."/>
            <person name="Takami H."/>
        </authorList>
    </citation>
    <scope>NUCLEOTIDE SEQUENCE</scope>
    <source>
        <strain evidence="13">Expedition CK06-06</strain>
    </source>
</reference>
<dbReference type="Pfam" id="PF10418">
    <property type="entry name" value="DHODB_Fe-S_bind"/>
    <property type="match status" value="1"/>
</dbReference>
<evidence type="ECO:0000256" key="6">
    <source>
        <dbReference type="ARBA" id="ARBA00022827"/>
    </source>
</evidence>
<evidence type="ECO:0000256" key="3">
    <source>
        <dbReference type="ARBA" id="ARBA00022630"/>
    </source>
</evidence>
<keyword evidence="8" id="KW-0408">Iron</keyword>
<dbReference type="InterPro" id="IPR001433">
    <property type="entry name" value="OxRdtase_FAD/NAD-bd"/>
</dbReference>
<evidence type="ECO:0000259" key="11">
    <source>
        <dbReference type="Pfam" id="PF00175"/>
    </source>
</evidence>
<comment type="similarity">
    <text evidence="1">Belongs to the PyrK family.</text>
</comment>
<evidence type="ECO:0000256" key="10">
    <source>
        <dbReference type="ARBA" id="ARBA00034078"/>
    </source>
</evidence>
<evidence type="ECO:0000256" key="2">
    <source>
        <dbReference type="ARBA" id="ARBA00022448"/>
    </source>
</evidence>
<keyword evidence="5" id="KW-0479">Metal-binding</keyword>
<evidence type="ECO:0000256" key="7">
    <source>
        <dbReference type="ARBA" id="ARBA00022982"/>
    </source>
</evidence>
<feature type="domain" description="Dihydroorotate dehydrogenase electron transfer subunit iron-sulphur cluster binding" evidence="12">
    <location>
        <begin position="192"/>
        <end position="228"/>
    </location>
</feature>
<evidence type="ECO:0000256" key="5">
    <source>
        <dbReference type="ARBA" id="ARBA00022723"/>
    </source>
</evidence>
<dbReference type="SUPFAM" id="SSF63380">
    <property type="entry name" value="Riboflavin synthase domain-like"/>
    <property type="match status" value="1"/>
</dbReference>
<feature type="domain" description="Oxidoreductase FAD/NAD(P)-binding" evidence="11">
    <location>
        <begin position="85"/>
        <end position="176"/>
    </location>
</feature>
<evidence type="ECO:0000256" key="9">
    <source>
        <dbReference type="ARBA" id="ARBA00023014"/>
    </source>
</evidence>
<dbReference type="EMBL" id="BARW01020874">
    <property type="protein sequence ID" value="GAI96740.1"/>
    <property type="molecule type" value="Genomic_DNA"/>
</dbReference>
<keyword evidence="4" id="KW-0001">2Fe-2S</keyword>
<dbReference type="Gene3D" id="3.40.50.80">
    <property type="entry name" value="Nucleotide-binding domain of ferredoxin-NADP reductase (FNR) module"/>
    <property type="match status" value="1"/>
</dbReference>
<protein>
    <recommendedName>
        <fullName evidence="14">FAD-binding FR-type domain-containing protein</fullName>
    </recommendedName>
</protein>
<keyword evidence="2" id="KW-0813">Transport</keyword>
<dbReference type="PIRSF" id="PIRSF006816">
    <property type="entry name" value="Cyc3_hyd_g"/>
    <property type="match status" value="1"/>
</dbReference>
<dbReference type="InterPro" id="IPR050353">
    <property type="entry name" value="PyrK_electron_transfer"/>
</dbReference>
<comment type="caution">
    <text evidence="13">The sequence shown here is derived from an EMBL/GenBank/DDBJ whole genome shotgun (WGS) entry which is preliminary data.</text>
</comment>
<dbReference type="GO" id="GO:0046872">
    <property type="term" value="F:metal ion binding"/>
    <property type="evidence" value="ECO:0007669"/>
    <property type="project" value="UniProtKB-KW"/>
</dbReference>
<evidence type="ECO:0000313" key="13">
    <source>
        <dbReference type="EMBL" id="GAI96740.1"/>
    </source>
</evidence>
<proteinExistence type="inferred from homology"/>
<dbReference type="GO" id="GO:0050660">
    <property type="term" value="F:flavin adenine dinucleotide binding"/>
    <property type="evidence" value="ECO:0007669"/>
    <property type="project" value="InterPro"/>
</dbReference>
<dbReference type="PRINTS" id="PR00409">
    <property type="entry name" value="PHDIOXRDTASE"/>
</dbReference>
<sequence length="232" mass="25470">QNSPFPEIKPGQFAEIRVDFSPATFLRRPISVYDVDYEKNNLSLLIQVVGEGTKKLSGLKESETINLIYPLGNSFSLPEGQNALLIGGGIGVAPLLFLGRYLRDFQKQPTFLLGFRCAGLMVEITEFEKLGKVYITTDDGTAGEKGLVIHHSILKTDQLDFDIIYTCGPEVMMKAVGKYAVSRGIECEASLENTMACGFGACLCCAQKTIHGNKMVCQDGPVFKTSEIIWQT</sequence>
<comment type="cofactor">
    <cofactor evidence="10">
        <name>[2Fe-2S] cluster</name>
        <dbReference type="ChEBI" id="CHEBI:190135"/>
    </cofactor>
</comment>
<dbReference type="GO" id="GO:0006221">
    <property type="term" value="P:pyrimidine nucleotide biosynthetic process"/>
    <property type="evidence" value="ECO:0007669"/>
    <property type="project" value="InterPro"/>
</dbReference>
<evidence type="ECO:0000259" key="12">
    <source>
        <dbReference type="Pfam" id="PF10418"/>
    </source>
</evidence>
<dbReference type="Pfam" id="PF00175">
    <property type="entry name" value="NAD_binding_1"/>
    <property type="match status" value="1"/>
</dbReference>
<dbReference type="InterPro" id="IPR012165">
    <property type="entry name" value="Cyt_c3_hydrogenase_gsu"/>
</dbReference>
<dbReference type="CDD" id="cd06218">
    <property type="entry name" value="DHOD_e_trans"/>
    <property type="match status" value="1"/>
</dbReference>
<dbReference type="Gene3D" id="2.10.240.10">
    <property type="entry name" value="Dihydroorotate dehydrogenase, electron transfer subunit"/>
    <property type="match status" value="1"/>
</dbReference>
<feature type="non-terminal residue" evidence="13">
    <location>
        <position position="1"/>
    </location>
</feature>
<keyword evidence="6" id="KW-0274">FAD</keyword>
<dbReference type="SUPFAM" id="SSF52343">
    <property type="entry name" value="Ferredoxin reductase-like, C-terminal NADP-linked domain"/>
    <property type="match status" value="1"/>
</dbReference>
<evidence type="ECO:0008006" key="14">
    <source>
        <dbReference type="Google" id="ProtNLM"/>
    </source>
</evidence>